<evidence type="ECO:0008006" key="4">
    <source>
        <dbReference type="Google" id="ProtNLM"/>
    </source>
</evidence>
<organism evidence="2 3">
    <name type="scientific">Flagellimonas aurea</name>
    <dbReference type="NCBI Taxonomy" id="2915619"/>
    <lineage>
        <taxon>Bacteria</taxon>
        <taxon>Pseudomonadati</taxon>
        <taxon>Bacteroidota</taxon>
        <taxon>Flavobacteriia</taxon>
        <taxon>Flavobacteriales</taxon>
        <taxon>Flavobacteriaceae</taxon>
        <taxon>Flagellimonas</taxon>
    </lineage>
</organism>
<accession>A0ABS3G5M1</accession>
<reference evidence="2 3" key="1">
    <citation type="submission" date="2021-03" db="EMBL/GenBank/DDBJ databases">
        <title>Muricauda lutimaris sp. nov. and Muricauda ruestringensis sp. nov, two marine members of the Flavobacteriaceae isolated from deep sea sediments of Western Pacific.</title>
        <authorList>
            <person name="Zhao S."/>
            <person name="Liu R."/>
        </authorList>
    </citation>
    <scope>NUCLEOTIDE SEQUENCE [LARGE SCALE GENOMIC DNA]</scope>
    <source>
        <strain evidence="2 3">BC31-1-A7</strain>
    </source>
</reference>
<gene>
    <name evidence="2" type="ORF">J0656_11930</name>
</gene>
<name>A0ABS3G5M1_9FLAO</name>
<feature type="transmembrane region" description="Helical" evidence="1">
    <location>
        <begin position="77"/>
        <end position="96"/>
    </location>
</feature>
<evidence type="ECO:0000313" key="2">
    <source>
        <dbReference type="EMBL" id="MBO0354725.1"/>
    </source>
</evidence>
<keyword evidence="3" id="KW-1185">Reference proteome</keyword>
<feature type="transmembrane region" description="Helical" evidence="1">
    <location>
        <begin position="39"/>
        <end position="57"/>
    </location>
</feature>
<proteinExistence type="predicted"/>
<feature type="transmembrane region" description="Helical" evidence="1">
    <location>
        <begin position="226"/>
        <end position="247"/>
    </location>
</feature>
<sequence length="264" mass="29800">MSELSDKYDSLKSTGSRKVREDTYKVSNLHKSYLKLRRAIGYLGILLPISLVLLSLLNRNGCEWILPSISDYYHTSVGGIFTGILVSIAIFLWYNGESKQEKIICRIASGLAIIIAFAPTPINENYIITESSILDLDFVSGCYIPKPKGIPLVGGLHFFCAAVFFLLLSYLSGIVFRKDESPEVDEGKKRRLIYLICSLGMLLSLILIAVFEFFLVEKFPNSDNWMLPPTFTLETIMLFCFGIAWLVRGEVTFQNIQSFFEEGN</sequence>
<comment type="caution">
    <text evidence="2">The sequence shown here is derived from an EMBL/GenBank/DDBJ whole genome shotgun (WGS) entry which is preliminary data.</text>
</comment>
<evidence type="ECO:0000256" key="1">
    <source>
        <dbReference type="SAM" id="Phobius"/>
    </source>
</evidence>
<keyword evidence="1" id="KW-1133">Transmembrane helix</keyword>
<evidence type="ECO:0000313" key="3">
    <source>
        <dbReference type="Proteomes" id="UP000664044"/>
    </source>
</evidence>
<dbReference type="EMBL" id="JAFLNL010000006">
    <property type="protein sequence ID" value="MBO0354725.1"/>
    <property type="molecule type" value="Genomic_DNA"/>
</dbReference>
<dbReference type="Proteomes" id="UP000664044">
    <property type="component" value="Unassembled WGS sequence"/>
</dbReference>
<feature type="transmembrane region" description="Helical" evidence="1">
    <location>
        <begin position="192"/>
        <end position="214"/>
    </location>
</feature>
<keyword evidence="1" id="KW-0812">Transmembrane</keyword>
<protein>
    <recommendedName>
        <fullName evidence="4">DUF998 domain-containing protein</fullName>
    </recommendedName>
</protein>
<dbReference type="RefSeq" id="WP_207034072.1">
    <property type="nucleotide sequence ID" value="NZ_JAFLNL010000006.1"/>
</dbReference>
<feature type="transmembrane region" description="Helical" evidence="1">
    <location>
        <begin position="103"/>
        <end position="122"/>
    </location>
</feature>
<feature type="transmembrane region" description="Helical" evidence="1">
    <location>
        <begin position="150"/>
        <end position="171"/>
    </location>
</feature>
<keyword evidence="1" id="KW-0472">Membrane</keyword>